<keyword evidence="9" id="KW-1185">Reference proteome</keyword>
<dbReference type="PANTHER" id="PTHR21367:SF1">
    <property type="entry name" value="ARGINYL-TRNA--PROTEIN TRANSFERASE 1"/>
    <property type="match status" value="1"/>
</dbReference>
<dbReference type="eggNOG" id="KOG1193">
    <property type="taxonomic scope" value="Eukaryota"/>
</dbReference>
<dbReference type="AlphaFoldDB" id="W4KFT5"/>
<gene>
    <name evidence="8" type="ORF">HETIRDRAFT_473305</name>
</gene>
<dbReference type="GeneID" id="20677509"/>
<evidence type="ECO:0000256" key="2">
    <source>
        <dbReference type="ARBA" id="ARBA00022679"/>
    </source>
</evidence>
<dbReference type="InterPro" id="IPR007472">
    <property type="entry name" value="N-end_Aminoacyl_Trfase_C"/>
</dbReference>
<dbReference type="GO" id="GO:0004057">
    <property type="term" value="F:arginyl-tRNA--protein transferase activity"/>
    <property type="evidence" value="ECO:0007669"/>
    <property type="project" value="UniProtKB-EC"/>
</dbReference>
<evidence type="ECO:0000256" key="1">
    <source>
        <dbReference type="ARBA" id="ARBA00009991"/>
    </source>
</evidence>
<evidence type="ECO:0000256" key="3">
    <source>
        <dbReference type="ARBA" id="ARBA00022786"/>
    </source>
</evidence>
<feature type="domain" description="N-end rule aminoacyl transferase C-terminal" evidence="7">
    <location>
        <begin position="161"/>
        <end position="304"/>
    </location>
</feature>
<dbReference type="Pfam" id="PF04377">
    <property type="entry name" value="ATE_C"/>
    <property type="match status" value="1"/>
</dbReference>
<dbReference type="FunCoup" id="W4KFT5">
    <property type="interactions" value="663"/>
</dbReference>
<keyword evidence="3 5" id="KW-0833">Ubl conjugation pathway</keyword>
<comment type="similarity">
    <text evidence="1 5">Belongs to the R-transferase family.</text>
</comment>
<dbReference type="Pfam" id="PF04376">
    <property type="entry name" value="ATE_N"/>
    <property type="match status" value="1"/>
</dbReference>
<evidence type="ECO:0000256" key="5">
    <source>
        <dbReference type="PIRNR" id="PIRNR037207"/>
    </source>
</evidence>
<reference evidence="8 9" key="1">
    <citation type="journal article" date="2012" name="New Phytol.">
        <title>Insight into trade-off between wood decay and parasitism from the genome of a fungal forest pathogen.</title>
        <authorList>
            <person name="Olson A."/>
            <person name="Aerts A."/>
            <person name="Asiegbu F."/>
            <person name="Belbahri L."/>
            <person name="Bouzid O."/>
            <person name="Broberg A."/>
            <person name="Canback B."/>
            <person name="Coutinho P.M."/>
            <person name="Cullen D."/>
            <person name="Dalman K."/>
            <person name="Deflorio G."/>
            <person name="van Diepen L.T."/>
            <person name="Dunand C."/>
            <person name="Duplessis S."/>
            <person name="Durling M."/>
            <person name="Gonthier P."/>
            <person name="Grimwood J."/>
            <person name="Fossdal C.G."/>
            <person name="Hansson D."/>
            <person name="Henrissat B."/>
            <person name="Hietala A."/>
            <person name="Himmelstrand K."/>
            <person name="Hoffmeister D."/>
            <person name="Hogberg N."/>
            <person name="James T.Y."/>
            <person name="Karlsson M."/>
            <person name="Kohler A."/>
            <person name="Kues U."/>
            <person name="Lee Y.H."/>
            <person name="Lin Y.C."/>
            <person name="Lind M."/>
            <person name="Lindquist E."/>
            <person name="Lombard V."/>
            <person name="Lucas S."/>
            <person name="Lunden K."/>
            <person name="Morin E."/>
            <person name="Murat C."/>
            <person name="Park J."/>
            <person name="Raffaello T."/>
            <person name="Rouze P."/>
            <person name="Salamov A."/>
            <person name="Schmutz J."/>
            <person name="Solheim H."/>
            <person name="Stahlberg J."/>
            <person name="Velez H."/>
            <person name="de Vries R.P."/>
            <person name="Wiebenga A."/>
            <person name="Woodward S."/>
            <person name="Yakovlev I."/>
            <person name="Garbelotto M."/>
            <person name="Martin F."/>
            <person name="Grigoriev I.V."/>
            <person name="Stenlid J."/>
        </authorList>
    </citation>
    <scope>NUCLEOTIDE SEQUENCE [LARGE SCALE GENOMIC DNA]</scope>
    <source>
        <strain evidence="8 9">TC 32-1</strain>
    </source>
</reference>
<evidence type="ECO:0000256" key="4">
    <source>
        <dbReference type="ARBA" id="ARBA00023315"/>
    </source>
</evidence>
<proteinExistence type="inferred from homology"/>
<keyword evidence="2 5" id="KW-0808">Transferase</keyword>
<dbReference type="STRING" id="747525.W4KFT5"/>
<accession>W4KFT5</accession>
<dbReference type="PANTHER" id="PTHR21367">
    <property type="entry name" value="ARGININE-TRNA-PROTEIN TRANSFERASE 1"/>
    <property type="match status" value="1"/>
</dbReference>
<dbReference type="EMBL" id="KI925456">
    <property type="protein sequence ID" value="ETW84589.1"/>
    <property type="molecule type" value="Genomic_DNA"/>
</dbReference>
<comment type="function">
    <text evidence="5">Involved in the post-translational conjugation of arginine to the N-terminal aspartate or glutamate of a protein. This arginylation is required for degradation of the protein via the ubiquitin pathway.</text>
</comment>
<protein>
    <recommendedName>
        <fullName evidence="5">Arginyl-tRNA--protein transferase 1</fullName>
        <shortName evidence="5">Arginyltransferase 1</shortName>
        <shortName evidence="5">R-transferase 1</shortName>
        <ecNumber evidence="5">2.3.2.8</ecNumber>
    </recommendedName>
    <alternativeName>
        <fullName evidence="5">Arginine-tRNA--protein transferase 1</fullName>
    </alternativeName>
</protein>
<name>W4KFT5_HETIT</name>
<dbReference type="GO" id="GO:0005737">
    <property type="term" value="C:cytoplasm"/>
    <property type="evidence" value="ECO:0007669"/>
    <property type="project" value="TreeGrafter"/>
</dbReference>
<sequence length="414" mass="47312">MSALLSIVQPLGSYASTCGYCGVDGERSEQATNCMASSLMPYQLSCDVYQKMIDRGWRRSGTYCYKPDLRRSCCPQYTIKLDAVAFKPSKSHRKLLSRWNRYVLGSDQGKSIRGDAVRKGLDSAPFELTQSIHVSERQYVISGEPAHHFEVTLELSSFTEEKFALYQSYEKNIHHKDDKQRASFTSFLVDSPLHRESIPYPKPPPSHLPRYYGAYHQLYRLDGELVAMGVIDILPSCVSSVYFMWEKRFEKFSLGKLSALREASLAREMYDAGIVGLSSLYMGFYIQSCQKMRYKGEYFPSYLADPEDFSWHPIEVCRPLLEKYRYATFVYPEHSNADSAGSPVLHQSVVDQPTPSQENLDQILALKSIRGKEVITVPINSTREWRMVDTRRDILSTISGLGTELSKEVIFYLQ</sequence>
<evidence type="ECO:0000259" key="7">
    <source>
        <dbReference type="Pfam" id="PF04377"/>
    </source>
</evidence>
<dbReference type="InterPro" id="IPR007471">
    <property type="entry name" value="N-end_Aminoacyl_Trfase_N"/>
</dbReference>
<keyword evidence="4 5" id="KW-0012">Acyltransferase</keyword>
<dbReference type="KEGG" id="hir:HETIRDRAFT_473305"/>
<dbReference type="InterPro" id="IPR030700">
    <property type="entry name" value="N-end_Aminoacyl_Trfase"/>
</dbReference>
<dbReference type="EC" id="2.3.2.8" evidence="5"/>
<dbReference type="RefSeq" id="XP_009544239.1">
    <property type="nucleotide sequence ID" value="XM_009545944.1"/>
</dbReference>
<dbReference type="Proteomes" id="UP000030671">
    <property type="component" value="Unassembled WGS sequence"/>
</dbReference>
<dbReference type="PIRSF" id="PIRSF037207">
    <property type="entry name" value="ATE1_euk"/>
    <property type="match status" value="1"/>
</dbReference>
<dbReference type="OrthoDB" id="74183at2759"/>
<comment type="catalytic activity">
    <reaction evidence="5">
        <text>an N-terminal L-alpha-aminoacyl-[protein] + L-arginyl-tRNA(Arg) = an N-terminal L-arginyl-L-aminoacyl-[protein] + tRNA(Arg) + H(+)</text>
        <dbReference type="Rhea" id="RHEA:10208"/>
        <dbReference type="Rhea" id="RHEA-COMP:9658"/>
        <dbReference type="Rhea" id="RHEA-COMP:9673"/>
        <dbReference type="Rhea" id="RHEA-COMP:10636"/>
        <dbReference type="Rhea" id="RHEA-COMP:10638"/>
        <dbReference type="ChEBI" id="CHEBI:15378"/>
        <dbReference type="ChEBI" id="CHEBI:78442"/>
        <dbReference type="ChEBI" id="CHEBI:78513"/>
        <dbReference type="ChEBI" id="CHEBI:78597"/>
        <dbReference type="ChEBI" id="CHEBI:83562"/>
        <dbReference type="EC" id="2.3.2.8"/>
    </reaction>
</comment>
<dbReference type="InterPro" id="IPR017137">
    <property type="entry name" value="Arg-tRNA-P_Trfase_1_euk"/>
</dbReference>
<evidence type="ECO:0000313" key="9">
    <source>
        <dbReference type="Proteomes" id="UP000030671"/>
    </source>
</evidence>
<organism evidence="8 9">
    <name type="scientific">Heterobasidion irregulare (strain TC 32-1)</name>
    <dbReference type="NCBI Taxonomy" id="747525"/>
    <lineage>
        <taxon>Eukaryota</taxon>
        <taxon>Fungi</taxon>
        <taxon>Dikarya</taxon>
        <taxon>Basidiomycota</taxon>
        <taxon>Agaricomycotina</taxon>
        <taxon>Agaricomycetes</taxon>
        <taxon>Russulales</taxon>
        <taxon>Bondarzewiaceae</taxon>
        <taxon>Heterobasidion</taxon>
        <taxon>Heterobasidion annosum species complex</taxon>
    </lineage>
</organism>
<dbReference type="InParanoid" id="W4KFT5"/>
<feature type="domain" description="N-end aminoacyl transferase N-terminal" evidence="6">
    <location>
        <begin position="16"/>
        <end position="94"/>
    </location>
</feature>
<evidence type="ECO:0000259" key="6">
    <source>
        <dbReference type="Pfam" id="PF04376"/>
    </source>
</evidence>
<evidence type="ECO:0000313" key="8">
    <source>
        <dbReference type="EMBL" id="ETW84589.1"/>
    </source>
</evidence>
<dbReference type="HOGENOM" id="CLU_020349_2_1_1"/>